<evidence type="ECO:0000256" key="3">
    <source>
        <dbReference type="ARBA" id="ARBA00012000"/>
    </source>
</evidence>
<dbReference type="FunFam" id="1.10.340.30:FF:000004">
    <property type="entry name" value="DNA-3-methyladenine glycosylase II"/>
    <property type="match status" value="1"/>
</dbReference>
<gene>
    <name evidence="7" type="primary">alkA</name>
    <name evidence="7" type="ORF">OTERR_29480</name>
</gene>
<name>A0A5C1ECF9_9RHOO</name>
<dbReference type="PANTHER" id="PTHR43003">
    <property type="entry name" value="DNA-3-METHYLADENINE GLYCOSYLASE"/>
    <property type="match status" value="1"/>
</dbReference>
<sequence>MPPASAPHPYQQASDHLAGIDADWARLVAAVGPCTHQPKPAREPYEALIRAVAYQQLHVRAGDAIVAKFLARYPDTAFPSPAQILATDAATLRACGFSTRKAETLLALAAGAASGLVPSRAEAEGLSDDELIARLTPLPGIGRWTVEMFLIYTLDRLDIFPVDDFGVRDGYRRLKSLPRAPGRRELAAAGEPLRPYRTIAAWYLWRVPKTAG</sequence>
<dbReference type="Gene3D" id="1.10.340.30">
    <property type="entry name" value="Hypothetical protein, domain 2"/>
    <property type="match status" value="1"/>
</dbReference>
<evidence type="ECO:0000256" key="1">
    <source>
        <dbReference type="ARBA" id="ARBA00000086"/>
    </source>
</evidence>
<evidence type="ECO:0000313" key="8">
    <source>
        <dbReference type="Proteomes" id="UP000323671"/>
    </source>
</evidence>
<keyword evidence="5" id="KW-0234">DNA repair</keyword>
<accession>A0A5C1ECF9</accession>
<keyword evidence="4" id="KW-0227">DNA damage</keyword>
<dbReference type="InterPro" id="IPR003265">
    <property type="entry name" value="HhH-GPD_domain"/>
</dbReference>
<dbReference type="AlphaFoldDB" id="A0A5C1ECF9"/>
<dbReference type="Proteomes" id="UP000323671">
    <property type="component" value="Chromosome"/>
</dbReference>
<evidence type="ECO:0000259" key="6">
    <source>
        <dbReference type="SMART" id="SM00478"/>
    </source>
</evidence>
<dbReference type="InterPro" id="IPR000035">
    <property type="entry name" value="Alkylbase_DNA_glycsylse_CS"/>
</dbReference>
<comment type="similarity">
    <text evidence="2">Belongs to the alkylbase DNA glycosidase AlkA family.</text>
</comment>
<feature type="domain" description="HhH-GPD" evidence="6">
    <location>
        <begin position="53"/>
        <end position="209"/>
    </location>
</feature>
<keyword evidence="8" id="KW-1185">Reference proteome</keyword>
<dbReference type="InterPro" id="IPR051912">
    <property type="entry name" value="Alkylbase_DNA_Glycosylase/TA"/>
</dbReference>
<dbReference type="SMART" id="SM00478">
    <property type="entry name" value="ENDO3c"/>
    <property type="match status" value="1"/>
</dbReference>
<dbReference type="GO" id="GO:0006285">
    <property type="term" value="P:base-excision repair, AP site formation"/>
    <property type="evidence" value="ECO:0007669"/>
    <property type="project" value="TreeGrafter"/>
</dbReference>
<dbReference type="GO" id="GO:0032993">
    <property type="term" value="C:protein-DNA complex"/>
    <property type="evidence" value="ECO:0007669"/>
    <property type="project" value="TreeGrafter"/>
</dbReference>
<evidence type="ECO:0000256" key="4">
    <source>
        <dbReference type="ARBA" id="ARBA00022763"/>
    </source>
</evidence>
<dbReference type="Pfam" id="PF00730">
    <property type="entry name" value="HhH-GPD"/>
    <property type="match status" value="1"/>
</dbReference>
<protein>
    <recommendedName>
        <fullName evidence="3">DNA-3-methyladenine glycosylase II</fullName>
        <ecNumber evidence="3">3.2.2.21</ecNumber>
    </recommendedName>
</protein>
<dbReference type="SUPFAM" id="SSF48150">
    <property type="entry name" value="DNA-glycosylase"/>
    <property type="match status" value="1"/>
</dbReference>
<dbReference type="KEGG" id="otr:OTERR_29480"/>
<dbReference type="PANTHER" id="PTHR43003:SF5">
    <property type="entry name" value="DNA-3-METHYLADENINE GLYCOSYLASE"/>
    <property type="match status" value="1"/>
</dbReference>
<dbReference type="GO" id="GO:0032131">
    <property type="term" value="F:alkylated DNA binding"/>
    <property type="evidence" value="ECO:0007669"/>
    <property type="project" value="TreeGrafter"/>
</dbReference>
<dbReference type="EC" id="3.2.2.21" evidence="3"/>
<comment type="catalytic activity">
    <reaction evidence="1">
        <text>Hydrolysis of alkylated DNA, releasing 3-methyladenine, 3-methylguanine, 7-methylguanine and 7-methyladenine.</text>
        <dbReference type="EC" id="3.2.2.21"/>
    </reaction>
</comment>
<organism evidence="7 8">
    <name type="scientific">Oryzomicrobium terrae</name>
    <dbReference type="NCBI Taxonomy" id="1735038"/>
    <lineage>
        <taxon>Bacteria</taxon>
        <taxon>Pseudomonadati</taxon>
        <taxon>Pseudomonadota</taxon>
        <taxon>Betaproteobacteria</taxon>
        <taxon>Rhodocyclales</taxon>
        <taxon>Rhodocyclaceae</taxon>
        <taxon>Oryzomicrobium</taxon>
    </lineage>
</organism>
<evidence type="ECO:0000256" key="2">
    <source>
        <dbReference type="ARBA" id="ARBA00010817"/>
    </source>
</evidence>
<dbReference type="GO" id="GO:0043916">
    <property type="term" value="F:DNA-7-methylguanine glycosylase activity"/>
    <property type="evidence" value="ECO:0007669"/>
    <property type="project" value="TreeGrafter"/>
</dbReference>
<reference evidence="7 8" key="1">
    <citation type="submission" date="2017-07" db="EMBL/GenBank/DDBJ databases">
        <title>Complete genome sequence of Oryzomicrobium terrae TPP412.</title>
        <authorList>
            <person name="Chiu L.-W."/>
            <person name="Lo K.-J."/>
            <person name="Tsai Y.-M."/>
            <person name="Lin S.-S."/>
            <person name="Kuo C.-H."/>
            <person name="Liu C.-T."/>
        </authorList>
    </citation>
    <scope>NUCLEOTIDE SEQUENCE [LARGE SCALE GENOMIC DNA]</scope>
    <source>
        <strain evidence="7 8">TPP412</strain>
    </source>
</reference>
<evidence type="ECO:0000256" key="5">
    <source>
        <dbReference type="ARBA" id="ARBA00023204"/>
    </source>
</evidence>
<dbReference type="PROSITE" id="PS00516">
    <property type="entry name" value="ALKYLBASE_DNA_GLYCOS"/>
    <property type="match status" value="1"/>
</dbReference>
<dbReference type="Gene3D" id="1.10.1670.40">
    <property type="match status" value="1"/>
</dbReference>
<dbReference type="InterPro" id="IPR011257">
    <property type="entry name" value="DNA_glycosylase"/>
</dbReference>
<dbReference type="RefSeq" id="WP_149426267.1">
    <property type="nucleotide sequence ID" value="NZ_CP022579.1"/>
</dbReference>
<dbReference type="CDD" id="cd00056">
    <property type="entry name" value="ENDO3c"/>
    <property type="match status" value="1"/>
</dbReference>
<dbReference type="EMBL" id="CP022579">
    <property type="protein sequence ID" value="QEL66424.1"/>
    <property type="molecule type" value="Genomic_DNA"/>
</dbReference>
<proteinExistence type="inferred from homology"/>
<evidence type="ECO:0000313" key="7">
    <source>
        <dbReference type="EMBL" id="QEL66424.1"/>
    </source>
</evidence>
<dbReference type="GO" id="GO:0008725">
    <property type="term" value="F:DNA-3-methyladenine glycosylase activity"/>
    <property type="evidence" value="ECO:0007669"/>
    <property type="project" value="TreeGrafter"/>
</dbReference>
<dbReference type="GO" id="GO:0006307">
    <property type="term" value="P:DNA alkylation repair"/>
    <property type="evidence" value="ECO:0007669"/>
    <property type="project" value="TreeGrafter"/>
</dbReference>